<evidence type="ECO:0000313" key="1">
    <source>
        <dbReference type="EMBL" id="KZP19084.1"/>
    </source>
</evidence>
<dbReference type="Proteomes" id="UP000076532">
    <property type="component" value="Unassembled WGS sequence"/>
</dbReference>
<evidence type="ECO:0000313" key="2">
    <source>
        <dbReference type="Proteomes" id="UP000076532"/>
    </source>
</evidence>
<gene>
    <name evidence="1" type="ORF">FIBSPDRAFT_669593</name>
</gene>
<reference evidence="1 2" key="1">
    <citation type="journal article" date="2016" name="Mol. Biol. Evol.">
        <title>Comparative Genomics of Early-Diverging Mushroom-Forming Fungi Provides Insights into the Origins of Lignocellulose Decay Capabilities.</title>
        <authorList>
            <person name="Nagy L.G."/>
            <person name="Riley R."/>
            <person name="Tritt A."/>
            <person name="Adam C."/>
            <person name="Daum C."/>
            <person name="Floudas D."/>
            <person name="Sun H."/>
            <person name="Yadav J.S."/>
            <person name="Pangilinan J."/>
            <person name="Larsson K.H."/>
            <person name="Matsuura K."/>
            <person name="Barry K."/>
            <person name="Labutti K."/>
            <person name="Kuo R."/>
            <person name="Ohm R.A."/>
            <person name="Bhattacharya S.S."/>
            <person name="Shirouzu T."/>
            <person name="Yoshinaga Y."/>
            <person name="Martin F.M."/>
            <person name="Grigoriev I.V."/>
            <person name="Hibbett D.S."/>
        </authorList>
    </citation>
    <scope>NUCLEOTIDE SEQUENCE [LARGE SCALE GENOMIC DNA]</scope>
    <source>
        <strain evidence="1 2">CBS 109695</strain>
    </source>
</reference>
<protein>
    <submittedName>
        <fullName evidence="1">Uncharacterized protein</fullName>
    </submittedName>
</protein>
<feature type="non-terminal residue" evidence="1">
    <location>
        <position position="84"/>
    </location>
</feature>
<proteinExistence type="predicted"/>
<name>A0A166HPB6_9AGAM</name>
<accession>A0A166HPB6</accession>
<organism evidence="1 2">
    <name type="scientific">Athelia psychrophila</name>
    <dbReference type="NCBI Taxonomy" id="1759441"/>
    <lineage>
        <taxon>Eukaryota</taxon>
        <taxon>Fungi</taxon>
        <taxon>Dikarya</taxon>
        <taxon>Basidiomycota</taxon>
        <taxon>Agaricomycotina</taxon>
        <taxon>Agaricomycetes</taxon>
        <taxon>Agaricomycetidae</taxon>
        <taxon>Atheliales</taxon>
        <taxon>Atheliaceae</taxon>
        <taxon>Athelia</taxon>
    </lineage>
</organism>
<sequence length="84" mass="9287">YTTWHRSNRTVVAYKLHAKVLEEATGDAILSLHMACKLASRIAELTPAKVDICPFSCITPTGEFTDMTSCPHIHDTKICGAPHY</sequence>
<dbReference type="AlphaFoldDB" id="A0A166HPB6"/>
<dbReference type="OrthoDB" id="2742740at2759"/>
<feature type="non-terminal residue" evidence="1">
    <location>
        <position position="1"/>
    </location>
</feature>
<dbReference type="EMBL" id="KV417567">
    <property type="protein sequence ID" value="KZP19084.1"/>
    <property type="molecule type" value="Genomic_DNA"/>
</dbReference>
<dbReference type="STRING" id="436010.A0A166HPB6"/>
<keyword evidence="2" id="KW-1185">Reference proteome</keyword>